<gene>
    <name evidence="1" type="ORF">IT882_05810</name>
</gene>
<dbReference type="PANTHER" id="PTHR38479:SF2">
    <property type="entry name" value="WINGED HELIX DNA-BINDING DOMAIN-CONTAINING PROTEIN"/>
    <property type="match status" value="1"/>
</dbReference>
<dbReference type="KEGG" id="msf:IT882_05810"/>
<dbReference type="InterPro" id="IPR009351">
    <property type="entry name" value="AlkZ-like"/>
</dbReference>
<proteinExistence type="predicted"/>
<dbReference type="AlphaFoldDB" id="A0A7S8RI99"/>
<organism evidence="1 2">
    <name type="scientific">Microbacterium schleiferi</name>
    <dbReference type="NCBI Taxonomy" id="69362"/>
    <lineage>
        <taxon>Bacteria</taxon>
        <taxon>Bacillati</taxon>
        <taxon>Actinomycetota</taxon>
        <taxon>Actinomycetes</taxon>
        <taxon>Micrococcales</taxon>
        <taxon>Microbacteriaceae</taxon>
        <taxon>Microbacterium</taxon>
    </lineage>
</organism>
<dbReference type="EMBL" id="CP064760">
    <property type="protein sequence ID" value="QPE05527.1"/>
    <property type="molecule type" value="Genomic_DNA"/>
</dbReference>
<reference evidence="1 2" key="1">
    <citation type="submission" date="2020-11" db="EMBL/GenBank/DDBJ databases">
        <title>Amino acid is mineralized and recycled by bacteria in oceanic microbiome.</title>
        <authorList>
            <person name="Zheng L.Y."/>
        </authorList>
    </citation>
    <scope>NUCLEOTIDE SEQUENCE [LARGE SCALE GENOMIC DNA]</scope>
    <source>
        <strain evidence="1 2">A32-1</strain>
    </source>
</reference>
<evidence type="ECO:0000313" key="1">
    <source>
        <dbReference type="EMBL" id="QPE05527.1"/>
    </source>
</evidence>
<dbReference type="Proteomes" id="UP000594480">
    <property type="component" value="Chromosome"/>
</dbReference>
<dbReference type="RefSeq" id="WP_195693543.1">
    <property type="nucleotide sequence ID" value="NZ_CP064760.1"/>
</dbReference>
<dbReference type="Pfam" id="PF06224">
    <property type="entry name" value="AlkZ-like"/>
    <property type="match status" value="1"/>
</dbReference>
<dbReference type="PANTHER" id="PTHR38479">
    <property type="entry name" value="LMO0824 PROTEIN"/>
    <property type="match status" value="1"/>
</dbReference>
<keyword evidence="2" id="KW-1185">Reference proteome</keyword>
<name>A0A7S8RI99_9MICO</name>
<sequence length="357" mass="38203">MTASLSPDQARGLRHRAQLLGGSAHSPQEVVDRAIALQGQDLPAVLRAIALRSAPGTTVADVRDAFDSGALVRSWPMRGTLFATTPKHLASLLALTGTRTLQSMARRREQLELDDATIDRAHEVAVAALERAPQRRADMLATWEDAGIPTDGGRGYHLLVHLCISGHAHWGAFTAGGSEQFLTRTATPSETDTDAALARVIAGYVTARGPVTLDDLAWWTKLPKTGLRTAAASIDGIEQAQLGEKPVYVDAETSASADTSRPEPTETVTLVPAFDEWILGYADRSLVASDAMFEALVPGKNGVFRPAVLVEGVVVGTWRFSAPRSAQIRTPVVELIEPVSTRTATLIDDALTAWPHD</sequence>
<accession>A0A7S8RI99</accession>
<evidence type="ECO:0000313" key="2">
    <source>
        <dbReference type="Proteomes" id="UP000594480"/>
    </source>
</evidence>
<protein>
    <submittedName>
        <fullName evidence="1">AlkZ family DNA glycosylase</fullName>
    </submittedName>
</protein>